<sequence>MIRFLAKLAEQQEVNKMSPSNIAIVLGPNLLWPQENERSQAQLDIASVSSIQVVGVVEPLIQNAEILFPGDIDFNVSSLFTPPLDIKNQKIPTTEEAAAVFLPCESNFPMPQERKNAEVIPETVPSKVTQSSTETTICPPTSASADETSRKTKRVAPPRPTIPPPHPQTTPSVHRHMPPPPPPPPESPSIPKALPRRTVGEPARVPVVPPPLPPQPARRQSHKAPPSPRPPPEATNNKAAAAEEDSAHETPKDSIHTKKEANEGKNSSPSAAARKV</sequence>
<feature type="compositionally biased region" description="Basic and acidic residues" evidence="2">
    <location>
        <begin position="245"/>
        <end position="263"/>
    </location>
</feature>
<dbReference type="GO" id="GO:0007165">
    <property type="term" value="P:signal transduction"/>
    <property type="evidence" value="ECO:0007669"/>
    <property type="project" value="InterPro"/>
</dbReference>
<dbReference type="GO" id="GO:0005096">
    <property type="term" value="F:GTPase activator activity"/>
    <property type="evidence" value="ECO:0007669"/>
    <property type="project" value="UniProtKB-KW"/>
</dbReference>
<protein>
    <recommendedName>
        <fullName evidence="3">Rho-GAP domain-containing protein</fullName>
    </recommendedName>
</protein>
<dbReference type="GO" id="GO:0032956">
    <property type="term" value="P:regulation of actin cytoskeleton organization"/>
    <property type="evidence" value="ECO:0007669"/>
    <property type="project" value="TreeGrafter"/>
</dbReference>
<evidence type="ECO:0000259" key="3">
    <source>
        <dbReference type="PROSITE" id="PS50238"/>
    </source>
</evidence>
<dbReference type="InterPro" id="IPR000198">
    <property type="entry name" value="RhoGAP_dom"/>
</dbReference>
<dbReference type="PANTHER" id="PTHR14130:SF12">
    <property type="entry name" value="BARGIN-RELATED"/>
    <property type="match status" value="1"/>
</dbReference>
<feature type="compositionally biased region" description="Polar residues" evidence="2">
    <location>
        <begin position="126"/>
        <end position="146"/>
    </location>
</feature>
<evidence type="ECO:0000313" key="4">
    <source>
        <dbReference type="EMBL" id="LAA85507.1"/>
    </source>
</evidence>
<reference evidence="4" key="1">
    <citation type="submission" date="2017-07" db="EMBL/GenBank/DDBJ databases">
        <authorList>
            <person name="Mikheyev A."/>
            <person name="Grau M."/>
        </authorList>
    </citation>
    <scope>NUCLEOTIDE SEQUENCE</scope>
    <source>
        <tissue evidence="4">Venom_gland</tissue>
    </source>
</reference>
<dbReference type="PANTHER" id="PTHR14130">
    <property type="entry name" value="3BP-1 RELATED RHOGAP"/>
    <property type="match status" value="1"/>
</dbReference>
<evidence type="ECO:0000256" key="2">
    <source>
        <dbReference type="SAM" id="MobiDB-lite"/>
    </source>
</evidence>
<organism evidence="4">
    <name type="scientific">Micrurus lemniscatus lemniscatus</name>
    <dbReference type="NCBI Taxonomy" id="129467"/>
    <lineage>
        <taxon>Eukaryota</taxon>
        <taxon>Metazoa</taxon>
        <taxon>Chordata</taxon>
        <taxon>Craniata</taxon>
        <taxon>Vertebrata</taxon>
        <taxon>Euteleostomi</taxon>
        <taxon>Lepidosauria</taxon>
        <taxon>Squamata</taxon>
        <taxon>Bifurcata</taxon>
        <taxon>Unidentata</taxon>
        <taxon>Episquamata</taxon>
        <taxon>Toxicofera</taxon>
        <taxon>Serpentes</taxon>
        <taxon>Colubroidea</taxon>
        <taxon>Elapidae</taxon>
        <taxon>Elapinae</taxon>
        <taxon>Micrurus</taxon>
    </lineage>
</organism>
<dbReference type="Gene3D" id="1.10.555.10">
    <property type="entry name" value="Rho GTPase activation protein"/>
    <property type="match status" value="1"/>
</dbReference>
<dbReference type="GO" id="GO:0005829">
    <property type="term" value="C:cytosol"/>
    <property type="evidence" value="ECO:0007669"/>
    <property type="project" value="TreeGrafter"/>
</dbReference>
<evidence type="ECO:0000256" key="1">
    <source>
        <dbReference type="ARBA" id="ARBA00022468"/>
    </source>
</evidence>
<feature type="domain" description="Rho-GAP" evidence="3">
    <location>
        <begin position="1"/>
        <end position="68"/>
    </location>
</feature>
<dbReference type="AlphaFoldDB" id="A0A2D4IMU9"/>
<feature type="compositionally biased region" description="Pro residues" evidence="2">
    <location>
        <begin position="157"/>
        <end position="168"/>
    </location>
</feature>
<dbReference type="InterPro" id="IPR008936">
    <property type="entry name" value="Rho_GTPase_activation_prot"/>
</dbReference>
<keyword evidence="1" id="KW-0343">GTPase activation</keyword>
<reference evidence="4" key="2">
    <citation type="submission" date="2017-11" db="EMBL/GenBank/DDBJ databases">
        <title>Coralsnake Venomics: Analyses of Venom Gland Transcriptomes and Proteomes of Six Brazilian Taxa.</title>
        <authorList>
            <person name="Aird S.D."/>
            <person name="Jorge da Silva N."/>
            <person name="Qiu L."/>
            <person name="Villar-Briones A."/>
            <person name="Aparecida-Saddi V."/>
            <person name="Campos-Telles M.P."/>
            <person name="Grau M."/>
            <person name="Mikheyev A.S."/>
        </authorList>
    </citation>
    <scope>NUCLEOTIDE SEQUENCE</scope>
    <source>
        <tissue evidence="4">Venom_gland</tissue>
    </source>
</reference>
<dbReference type="SUPFAM" id="SSF48350">
    <property type="entry name" value="GTPase activation domain, GAP"/>
    <property type="match status" value="1"/>
</dbReference>
<proteinExistence type="predicted"/>
<dbReference type="GO" id="GO:0035020">
    <property type="term" value="P:regulation of Rac protein signal transduction"/>
    <property type="evidence" value="ECO:0007669"/>
    <property type="project" value="TreeGrafter"/>
</dbReference>
<feature type="compositionally biased region" description="Pro residues" evidence="2">
    <location>
        <begin position="178"/>
        <end position="188"/>
    </location>
</feature>
<dbReference type="PROSITE" id="PS50238">
    <property type="entry name" value="RHOGAP"/>
    <property type="match status" value="1"/>
</dbReference>
<dbReference type="InterPro" id="IPR047165">
    <property type="entry name" value="RHG17/44/SH3BP1-like"/>
</dbReference>
<dbReference type="Pfam" id="PF00620">
    <property type="entry name" value="RhoGAP"/>
    <property type="match status" value="1"/>
</dbReference>
<name>A0A2D4IMU9_MICLE</name>
<accession>A0A2D4IMU9</accession>
<feature type="compositionally biased region" description="Pro residues" evidence="2">
    <location>
        <begin position="207"/>
        <end position="216"/>
    </location>
</feature>
<dbReference type="EMBL" id="IACK01116707">
    <property type="protein sequence ID" value="LAA85507.1"/>
    <property type="molecule type" value="Transcribed_RNA"/>
</dbReference>
<feature type="region of interest" description="Disordered" evidence="2">
    <location>
        <begin position="116"/>
        <end position="276"/>
    </location>
</feature>